<evidence type="ECO:0000256" key="1">
    <source>
        <dbReference type="SAM" id="MobiDB-lite"/>
    </source>
</evidence>
<evidence type="ECO:0000313" key="2">
    <source>
        <dbReference type="EMBL" id="PON73013.1"/>
    </source>
</evidence>
<gene>
    <name evidence="2" type="ORF">PanWU01x14_061630</name>
</gene>
<dbReference type="AlphaFoldDB" id="A0A2P5DIC2"/>
<keyword evidence="3" id="KW-1185">Reference proteome</keyword>
<reference evidence="3" key="1">
    <citation type="submission" date="2016-06" db="EMBL/GenBank/DDBJ databases">
        <title>Parallel loss of symbiosis genes in relatives of nitrogen-fixing non-legume Parasponia.</title>
        <authorList>
            <person name="Van Velzen R."/>
            <person name="Holmer R."/>
            <person name="Bu F."/>
            <person name="Rutten L."/>
            <person name="Van Zeijl A."/>
            <person name="Liu W."/>
            <person name="Santuari L."/>
            <person name="Cao Q."/>
            <person name="Sharma T."/>
            <person name="Shen D."/>
            <person name="Roswanjaya Y."/>
            <person name="Wardhani T."/>
            <person name="Kalhor M.S."/>
            <person name="Jansen J."/>
            <person name="Van den Hoogen J."/>
            <person name="Gungor B."/>
            <person name="Hartog M."/>
            <person name="Hontelez J."/>
            <person name="Verver J."/>
            <person name="Yang W.-C."/>
            <person name="Schijlen E."/>
            <person name="Repin R."/>
            <person name="Schilthuizen M."/>
            <person name="Schranz E."/>
            <person name="Heidstra R."/>
            <person name="Miyata K."/>
            <person name="Fedorova E."/>
            <person name="Kohlen W."/>
            <person name="Bisseling T."/>
            <person name="Smit S."/>
            <person name="Geurts R."/>
        </authorList>
    </citation>
    <scope>NUCLEOTIDE SEQUENCE [LARGE SCALE GENOMIC DNA]</scope>
    <source>
        <strain evidence="3">cv. WU1-14</strain>
    </source>
</reference>
<organism evidence="2 3">
    <name type="scientific">Parasponia andersonii</name>
    <name type="common">Sponia andersonii</name>
    <dbReference type="NCBI Taxonomy" id="3476"/>
    <lineage>
        <taxon>Eukaryota</taxon>
        <taxon>Viridiplantae</taxon>
        <taxon>Streptophyta</taxon>
        <taxon>Embryophyta</taxon>
        <taxon>Tracheophyta</taxon>
        <taxon>Spermatophyta</taxon>
        <taxon>Magnoliopsida</taxon>
        <taxon>eudicotyledons</taxon>
        <taxon>Gunneridae</taxon>
        <taxon>Pentapetalae</taxon>
        <taxon>rosids</taxon>
        <taxon>fabids</taxon>
        <taxon>Rosales</taxon>
        <taxon>Cannabaceae</taxon>
        <taxon>Parasponia</taxon>
    </lineage>
</organism>
<comment type="caution">
    <text evidence="2">The sequence shown here is derived from an EMBL/GenBank/DDBJ whole genome shotgun (WGS) entry which is preliminary data.</text>
</comment>
<accession>A0A2P5DIC2</accession>
<feature type="compositionally biased region" description="Basic and acidic residues" evidence="1">
    <location>
        <begin position="74"/>
        <end position="83"/>
    </location>
</feature>
<dbReference type="EMBL" id="JXTB01000036">
    <property type="protein sequence ID" value="PON73013.1"/>
    <property type="molecule type" value="Genomic_DNA"/>
</dbReference>
<protein>
    <submittedName>
        <fullName evidence="2">Uncharacterized protein</fullName>
    </submittedName>
</protein>
<dbReference type="Proteomes" id="UP000237105">
    <property type="component" value="Unassembled WGS sequence"/>
</dbReference>
<feature type="region of interest" description="Disordered" evidence="1">
    <location>
        <begin position="74"/>
        <end position="101"/>
    </location>
</feature>
<evidence type="ECO:0000313" key="3">
    <source>
        <dbReference type="Proteomes" id="UP000237105"/>
    </source>
</evidence>
<sequence>MVKREILEVVSSGIRLDNDEDAMKLALLYFVTYALMSNAKNATVPDMCFRLVDVEKKDGQADEVEGEEVLVEVKKNIEEKNDNGEDDEDDVEEKDREVDRE</sequence>
<name>A0A2P5DIC2_PARAD</name>
<proteinExistence type="predicted"/>